<evidence type="ECO:0000313" key="2">
    <source>
        <dbReference type="Proteomes" id="UP000887116"/>
    </source>
</evidence>
<keyword evidence="2" id="KW-1185">Reference proteome</keyword>
<dbReference type="Proteomes" id="UP000887116">
    <property type="component" value="Unassembled WGS sequence"/>
</dbReference>
<sequence>MQVLYEVMLQSITCFLNILACSLRLHMLTNGTVTLLVPWYDTSSVGNRSVKMRKLVVDNLQRWQQCVATRCHVGKVVKTGNSEKGPQRAVRCLKCNIALSKSP</sequence>
<organism evidence="1 2">
    <name type="scientific">Trichonephila clavata</name>
    <name type="common">Joro spider</name>
    <name type="synonym">Nephila clavata</name>
    <dbReference type="NCBI Taxonomy" id="2740835"/>
    <lineage>
        <taxon>Eukaryota</taxon>
        <taxon>Metazoa</taxon>
        <taxon>Ecdysozoa</taxon>
        <taxon>Arthropoda</taxon>
        <taxon>Chelicerata</taxon>
        <taxon>Arachnida</taxon>
        <taxon>Araneae</taxon>
        <taxon>Araneomorphae</taxon>
        <taxon>Entelegynae</taxon>
        <taxon>Araneoidea</taxon>
        <taxon>Nephilidae</taxon>
        <taxon>Trichonephila</taxon>
    </lineage>
</organism>
<accession>A0A8X6IIV5</accession>
<dbReference type="AlphaFoldDB" id="A0A8X6IIV5"/>
<comment type="caution">
    <text evidence="1">The sequence shown here is derived from an EMBL/GenBank/DDBJ whole genome shotgun (WGS) entry which is preliminary data.</text>
</comment>
<proteinExistence type="predicted"/>
<reference evidence="1" key="1">
    <citation type="submission" date="2020-07" db="EMBL/GenBank/DDBJ databases">
        <title>Multicomponent nature underlies the extraordinary mechanical properties of spider dragline silk.</title>
        <authorList>
            <person name="Kono N."/>
            <person name="Nakamura H."/>
            <person name="Mori M."/>
            <person name="Yoshida Y."/>
            <person name="Ohtoshi R."/>
            <person name="Malay A.D."/>
            <person name="Moran D.A.P."/>
            <person name="Tomita M."/>
            <person name="Numata K."/>
            <person name="Arakawa K."/>
        </authorList>
    </citation>
    <scope>NUCLEOTIDE SEQUENCE</scope>
</reference>
<dbReference type="EMBL" id="BMAO01031846">
    <property type="protein sequence ID" value="GFQ78000.1"/>
    <property type="molecule type" value="Genomic_DNA"/>
</dbReference>
<gene>
    <name evidence="1" type="ORF">TNCT_57061</name>
</gene>
<evidence type="ECO:0000313" key="1">
    <source>
        <dbReference type="EMBL" id="GFQ78000.1"/>
    </source>
</evidence>
<protein>
    <submittedName>
        <fullName evidence="1">Uncharacterized protein</fullName>
    </submittedName>
</protein>
<name>A0A8X6IIV5_TRICU</name>